<dbReference type="SMART" id="SM00353">
    <property type="entry name" value="HLH"/>
    <property type="match status" value="1"/>
</dbReference>
<dbReference type="Proteomes" id="UP000245207">
    <property type="component" value="Unassembled WGS sequence"/>
</dbReference>
<evidence type="ECO:0000256" key="4">
    <source>
        <dbReference type="ARBA" id="ARBA00023163"/>
    </source>
</evidence>
<dbReference type="AlphaFoldDB" id="A0A2U1MAV3"/>
<dbReference type="EMBL" id="PKPP01005927">
    <property type="protein sequence ID" value="PWA58322.1"/>
    <property type="molecule type" value="Genomic_DNA"/>
</dbReference>
<dbReference type="PANTHER" id="PTHR45914">
    <property type="entry name" value="TRANSCRIPTION FACTOR HEC3-RELATED"/>
    <property type="match status" value="1"/>
</dbReference>
<dbReference type="STRING" id="35608.A0A2U1MAV3"/>
<protein>
    <submittedName>
        <fullName evidence="7">Myc-type, basic helix-loop-helix (BHLH) domain-containing protein</fullName>
    </submittedName>
</protein>
<feature type="domain" description="BHLH" evidence="6">
    <location>
        <begin position="223"/>
        <end position="272"/>
    </location>
</feature>
<dbReference type="GO" id="GO:0046983">
    <property type="term" value="F:protein dimerization activity"/>
    <property type="evidence" value="ECO:0007669"/>
    <property type="project" value="InterPro"/>
</dbReference>
<dbReference type="InterPro" id="IPR036638">
    <property type="entry name" value="HLH_DNA-bd_sf"/>
</dbReference>
<evidence type="ECO:0000259" key="6">
    <source>
        <dbReference type="PROSITE" id="PS50888"/>
    </source>
</evidence>
<dbReference type="GO" id="GO:0003700">
    <property type="term" value="F:DNA-binding transcription factor activity"/>
    <property type="evidence" value="ECO:0007669"/>
    <property type="project" value="InterPro"/>
</dbReference>
<dbReference type="InterPro" id="IPR045239">
    <property type="entry name" value="bHLH95_bHLH"/>
</dbReference>
<name>A0A2U1MAV3_ARTAN</name>
<proteinExistence type="predicted"/>
<evidence type="ECO:0000313" key="8">
    <source>
        <dbReference type="Proteomes" id="UP000245207"/>
    </source>
</evidence>
<dbReference type="InterPro" id="IPR045843">
    <property type="entry name" value="IND-like"/>
</dbReference>
<gene>
    <name evidence="7" type="ORF">CTI12_AA401140</name>
</gene>
<dbReference type="CDD" id="cd11393">
    <property type="entry name" value="bHLH_AtbHLH_like"/>
    <property type="match status" value="1"/>
</dbReference>
<organism evidence="7 8">
    <name type="scientific">Artemisia annua</name>
    <name type="common">Sweet wormwood</name>
    <dbReference type="NCBI Taxonomy" id="35608"/>
    <lineage>
        <taxon>Eukaryota</taxon>
        <taxon>Viridiplantae</taxon>
        <taxon>Streptophyta</taxon>
        <taxon>Embryophyta</taxon>
        <taxon>Tracheophyta</taxon>
        <taxon>Spermatophyta</taxon>
        <taxon>Magnoliopsida</taxon>
        <taxon>eudicotyledons</taxon>
        <taxon>Gunneridae</taxon>
        <taxon>Pentapetalae</taxon>
        <taxon>asterids</taxon>
        <taxon>campanulids</taxon>
        <taxon>Asterales</taxon>
        <taxon>Asteraceae</taxon>
        <taxon>Asteroideae</taxon>
        <taxon>Anthemideae</taxon>
        <taxon>Artemisiinae</taxon>
        <taxon>Artemisia</taxon>
    </lineage>
</organism>
<dbReference type="SUPFAM" id="SSF47459">
    <property type="entry name" value="HLH, helix-loop-helix DNA-binding domain"/>
    <property type="match status" value="1"/>
</dbReference>
<dbReference type="InterPro" id="IPR011598">
    <property type="entry name" value="bHLH_dom"/>
</dbReference>
<comment type="caution">
    <text evidence="7">The sequence shown here is derived from an EMBL/GenBank/DDBJ whole genome shotgun (WGS) entry which is preliminary data.</text>
</comment>
<dbReference type="Pfam" id="PF00010">
    <property type="entry name" value="HLH"/>
    <property type="match status" value="1"/>
</dbReference>
<evidence type="ECO:0000256" key="3">
    <source>
        <dbReference type="ARBA" id="ARBA00023125"/>
    </source>
</evidence>
<keyword evidence="2" id="KW-0805">Transcription regulation</keyword>
<reference evidence="7 8" key="1">
    <citation type="journal article" date="2018" name="Mol. Plant">
        <title>The genome of Artemisia annua provides insight into the evolution of Asteraceae family and artemisinin biosynthesis.</title>
        <authorList>
            <person name="Shen Q."/>
            <person name="Zhang L."/>
            <person name="Liao Z."/>
            <person name="Wang S."/>
            <person name="Yan T."/>
            <person name="Shi P."/>
            <person name="Liu M."/>
            <person name="Fu X."/>
            <person name="Pan Q."/>
            <person name="Wang Y."/>
            <person name="Lv Z."/>
            <person name="Lu X."/>
            <person name="Zhang F."/>
            <person name="Jiang W."/>
            <person name="Ma Y."/>
            <person name="Chen M."/>
            <person name="Hao X."/>
            <person name="Li L."/>
            <person name="Tang Y."/>
            <person name="Lv G."/>
            <person name="Zhou Y."/>
            <person name="Sun X."/>
            <person name="Brodelius P.E."/>
            <person name="Rose J.K.C."/>
            <person name="Tang K."/>
        </authorList>
    </citation>
    <scope>NUCLEOTIDE SEQUENCE [LARGE SCALE GENOMIC DNA]</scope>
    <source>
        <strain evidence="8">cv. Huhao1</strain>
        <tissue evidence="7">Leaf</tissue>
    </source>
</reference>
<evidence type="ECO:0000256" key="2">
    <source>
        <dbReference type="ARBA" id="ARBA00023015"/>
    </source>
</evidence>
<dbReference type="PROSITE" id="PS50888">
    <property type="entry name" value="BHLH"/>
    <property type="match status" value="1"/>
</dbReference>
<evidence type="ECO:0000256" key="1">
    <source>
        <dbReference type="ARBA" id="ARBA00004123"/>
    </source>
</evidence>
<keyword evidence="8" id="KW-1185">Reference proteome</keyword>
<accession>A0A2U1MAV3</accession>
<keyword evidence="3" id="KW-0238">DNA-binding</keyword>
<comment type="subcellular location">
    <subcellularLocation>
        <location evidence="1">Nucleus</location>
    </subcellularLocation>
</comment>
<sequence>MASLSFCSNWPTLSQLRHETIVPQPLEISAFHDNFNLFEPNNNHFSTFNNNITNFPIQNTVKYPTLSASYNPISQQHYSNPLSPNVFDHEEFFPMEQMQPEYYSNPLFIPNVFDNQEFSPMEQMQIQPEYCSYNSFDSYPLVPDVCEQMHPEHCLYNSYDSYPIVPNVCEQMQPELLPLPEIYQNGSGSEDIMAMSYDTGHGCNVVNLDESLQVAKNGEGEGRKLSSQSMAARVRRRKISEKTMELGKLVPGGHRMTTAEMFQATFKYIKFLQAQVAVLQHMGSSPGLGEELQALITNSTVQEKLYTAGKCIVTEELGKFLADNHQGTKNNINN</sequence>
<evidence type="ECO:0000256" key="5">
    <source>
        <dbReference type="ARBA" id="ARBA00023242"/>
    </source>
</evidence>
<dbReference type="GO" id="GO:0003677">
    <property type="term" value="F:DNA binding"/>
    <property type="evidence" value="ECO:0007669"/>
    <property type="project" value="UniProtKB-KW"/>
</dbReference>
<dbReference type="Gene3D" id="4.10.280.10">
    <property type="entry name" value="Helix-loop-helix DNA-binding domain"/>
    <property type="match status" value="1"/>
</dbReference>
<keyword evidence="5" id="KW-0539">Nucleus</keyword>
<dbReference type="OrthoDB" id="1921534at2759"/>
<keyword evidence="4" id="KW-0804">Transcription</keyword>
<dbReference type="GO" id="GO:0005634">
    <property type="term" value="C:nucleus"/>
    <property type="evidence" value="ECO:0007669"/>
    <property type="project" value="UniProtKB-SubCell"/>
</dbReference>
<dbReference type="PANTHER" id="PTHR45914:SF24">
    <property type="entry name" value="BHLH DOMAIN-CONTAINING PROTEIN"/>
    <property type="match status" value="1"/>
</dbReference>
<evidence type="ECO:0000313" key="7">
    <source>
        <dbReference type="EMBL" id="PWA58322.1"/>
    </source>
</evidence>